<protein>
    <submittedName>
        <fullName evidence="1">Uncharacterized protein</fullName>
    </submittedName>
</protein>
<comment type="caution">
    <text evidence="1">The sequence shown here is derived from an EMBL/GenBank/DDBJ whole genome shotgun (WGS) entry which is preliminary data.</text>
</comment>
<evidence type="ECO:0000313" key="2">
    <source>
        <dbReference type="Proteomes" id="UP000489600"/>
    </source>
</evidence>
<evidence type="ECO:0000313" key="1">
    <source>
        <dbReference type="EMBL" id="VVB02554.1"/>
    </source>
</evidence>
<organism evidence="1 2">
    <name type="scientific">Arabis nemorensis</name>
    <dbReference type="NCBI Taxonomy" id="586526"/>
    <lineage>
        <taxon>Eukaryota</taxon>
        <taxon>Viridiplantae</taxon>
        <taxon>Streptophyta</taxon>
        <taxon>Embryophyta</taxon>
        <taxon>Tracheophyta</taxon>
        <taxon>Spermatophyta</taxon>
        <taxon>Magnoliopsida</taxon>
        <taxon>eudicotyledons</taxon>
        <taxon>Gunneridae</taxon>
        <taxon>Pentapetalae</taxon>
        <taxon>rosids</taxon>
        <taxon>malvids</taxon>
        <taxon>Brassicales</taxon>
        <taxon>Brassicaceae</taxon>
        <taxon>Arabideae</taxon>
        <taxon>Arabis</taxon>
    </lineage>
</organism>
<reference evidence="1" key="1">
    <citation type="submission" date="2019-07" db="EMBL/GenBank/DDBJ databases">
        <authorList>
            <person name="Dittberner H."/>
        </authorList>
    </citation>
    <scope>NUCLEOTIDE SEQUENCE [LARGE SCALE GENOMIC DNA]</scope>
</reference>
<name>A0A565BNV3_9BRAS</name>
<accession>A0A565BNV3</accession>
<proteinExistence type="predicted"/>
<dbReference type="Proteomes" id="UP000489600">
    <property type="component" value="Unassembled WGS sequence"/>
</dbReference>
<keyword evidence="2" id="KW-1185">Reference proteome</keyword>
<dbReference type="EMBL" id="CABITT030000004">
    <property type="protein sequence ID" value="VVB02554.1"/>
    <property type="molecule type" value="Genomic_DNA"/>
</dbReference>
<dbReference type="AlphaFoldDB" id="A0A565BNV3"/>
<sequence length="131" mass="14494">MKLTKQNGFHHPWLGRIECPTDQVSRGRFPSQTTITPQENNTLQIEIQHGSRLRGSGLLPVQGLCATWISPRVSHKPKPHTGRGSRQRGKLRIDGSVSRLLARFGERHGSATAQLGDNQAFYESGSNRGSN</sequence>
<gene>
    <name evidence="1" type="ORF">ANE_LOCUS12998</name>
</gene>